<dbReference type="PANTHER" id="PTHR43065">
    <property type="entry name" value="SENSOR HISTIDINE KINASE"/>
    <property type="match status" value="1"/>
</dbReference>
<gene>
    <name evidence="5" type="ORF">LPB137_05900</name>
</gene>
<dbReference type="InterPro" id="IPR003661">
    <property type="entry name" value="HisK_dim/P_dom"/>
</dbReference>
<evidence type="ECO:0000256" key="1">
    <source>
        <dbReference type="ARBA" id="ARBA00000085"/>
    </source>
</evidence>
<dbReference type="EMBL" id="CP019070">
    <property type="protein sequence ID" value="APW65412.1"/>
    <property type="molecule type" value="Genomic_DNA"/>
</dbReference>
<dbReference type="GO" id="GO:0000155">
    <property type="term" value="F:phosphorelay sensor kinase activity"/>
    <property type="evidence" value="ECO:0007669"/>
    <property type="project" value="InterPro"/>
</dbReference>
<dbReference type="PROSITE" id="PS50109">
    <property type="entry name" value="HIS_KIN"/>
    <property type="match status" value="1"/>
</dbReference>
<dbReference type="EC" id="2.7.13.3" evidence="2"/>
<dbReference type="Proteomes" id="UP000186074">
    <property type="component" value="Chromosome"/>
</dbReference>
<dbReference type="AlphaFoldDB" id="A0A1P8KLK5"/>
<proteinExistence type="predicted"/>
<feature type="domain" description="Histidine kinase" evidence="4">
    <location>
        <begin position="382"/>
        <end position="605"/>
    </location>
</feature>
<protein>
    <recommendedName>
        <fullName evidence="2">histidine kinase</fullName>
        <ecNumber evidence="2">2.7.13.3</ecNumber>
    </recommendedName>
</protein>
<keyword evidence="6" id="KW-1185">Reference proteome</keyword>
<dbReference type="CDD" id="cd00082">
    <property type="entry name" value="HisKA"/>
    <property type="match status" value="1"/>
</dbReference>
<evidence type="ECO:0000313" key="6">
    <source>
        <dbReference type="Proteomes" id="UP000186074"/>
    </source>
</evidence>
<dbReference type="SMART" id="SM00387">
    <property type="entry name" value="HATPase_c"/>
    <property type="match status" value="1"/>
</dbReference>
<dbReference type="STRING" id="1850254.LPB137_05900"/>
<evidence type="ECO:0000259" key="4">
    <source>
        <dbReference type="PROSITE" id="PS50109"/>
    </source>
</evidence>
<dbReference type="InterPro" id="IPR036890">
    <property type="entry name" value="HATPase_C_sf"/>
</dbReference>
<feature type="transmembrane region" description="Helical" evidence="3">
    <location>
        <begin position="12"/>
        <end position="32"/>
    </location>
</feature>
<organism evidence="5 6">
    <name type="scientific">Poseidonibacter parvus</name>
    <dbReference type="NCBI Taxonomy" id="1850254"/>
    <lineage>
        <taxon>Bacteria</taxon>
        <taxon>Pseudomonadati</taxon>
        <taxon>Campylobacterota</taxon>
        <taxon>Epsilonproteobacteria</taxon>
        <taxon>Campylobacterales</taxon>
        <taxon>Arcobacteraceae</taxon>
        <taxon>Poseidonibacter</taxon>
    </lineage>
</organism>
<dbReference type="SMART" id="SM00388">
    <property type="entry name" value="HisKA"/>
    <property type="match status" value="1"/>
</dbReference>
<dbReference type="InterPro" id="IPR003594">
    <property type="entry name" value="HATPase_dom"/>
</dbReference>
<name>A0A1P8KLK5_9BACT</name>
<dbReference type="PANTHER" id="PTHR43065:SF42">
    <property type="entry name" value="TWO-COMPONENT SENSOR PPRA"/>
    <property type="match status" value="1"/>
</dbReference>
<sequence length="609" mass="70840">MIKRTSLKAKIILYFIIFATIPLLLASSWILFEMYKAKEDSVYNKHLHLVKIVEEASNNIISNIEYVARFIKDSYPSKKHNLIENILNVQKDISTILILDKKGILVDFSSKTLENKVFKGFDYSNSKSFLNIKNSDKEYWSDVYLSNISLKPEISYSLKINENFFAVLIINLSTLNDFASKFKSEDGTSMVRILDQKGIFLANPEKPELISQRITIKNTQLYKEFILKKQEYQQIHFDSINKDDNIGIYGISQKLDWYIIVRESYDSLFKSFNQLLFLISCFILLLIFLSIYFSIRLFKSIWKPLDTVITNMNNMAHDKYHGKTEKTEYIELDNLLKSFIFMQDKIINREKKIFIEIEKNRKKDIQLFEQTKMASMGEMIGNIAHQWRQPLSVISTSATGMKMQKEYNILTDESLNDACETINTQTQYLSKTIEDFKNFIKGERILETYDLKECMESFIELVNPSAKTNNINLILDFQDDIKIDGYPNELKQCLINIFNNAKDALISLNDEDKLIFINTYYEDKQTHIQIKDSAGGIPENILMKIFDPYYTTKHKSKGTGLGLHIAYNMIVNGMKGKVSATNVTYMYNNKKYKGASFDITLNNHLPKNL</sequence>
<dbReference type="InterPro" id="IPR005467">
    <property type="entry name" value="His_kinase_dom"/>
</dbReference>
<dbReference type="InterPro" id="IPR036097">
    <property type="entry name" value="HisK_dim/P_sf"/>
</dbReference>
<dbReference type="Pfam" id="PF00512">
    <property type="entry name" value="HisKA"/>
    <property type="match status" value="1"/>
</dbReference>
<keyword evidence="3" id="KW-1133">Transmembrane helix</keyword>
<dbReference type="Pfam" id="PF02518">
    <property type="entry name" value="HATPase_c"/>
    <property type="match status" value="1"/>
</dbReference>
<dbReference type="RefSeq" id="WP_076085688.1">
    <property type="nucleotide sequence ID" value="NZ_CP019070.1"/>
</dbReference>
<keyword evidence="3" id="KW-0812">Transmembrane</keyword>
<reference evidence="5 6" key="1">
    <citation type="submission" date="2017-01" db="EMBL/GenBank/DDBJ databases">
        <title>Genome sequencing of Arcobacter sp. LPB0137.</title>
        <authorList>
            <person name="Lee G.-W."/>
            <person name="Yi H."/>
        </authorList>
    </citation>
    <scope>NUCLEOTIDE SEQUENCE [LARGE SCALE GENOMIC DNA]</scope>
    <source>
        <strain evidence="5 6">LPB0137</strain>
    </source>
</reference>
<dbReference type="Gene3D" id="1.10.287.130">
    <property type="match status" value="1"/>
</dbReference>
<accession>A0A1P8KLK5</accession>
<evidence type="ECO:0000256" key="3">
    <source>
        <dbReference type="SAM" id="Phobius"/>
    </source>
</evidence>
<dbReference type="Gene3D" id="6.10.340.10">
    <property type="match status" value="1"/>
</dbReference>
<evidence type="ECO:0000313" key="5">
    <source>
        <dbReference type="EMBL" id="APW65412.1"/>
    </source>
</evidence>
<dbReference type="CDD" id="cd18773">
    <property type="entry name" value="PDC1_HK_sensor"/>
    <property type="match status" value="1"/>
</dbReference>
<dbReference type="KEGG" id="alp:LPB137_05900"/>
<dbReference type="Gene3D" id="3.30.565.10">
    <property type="entry name" value="Histidine kinase-like ATPase, C-terminal domain"/>
    <property type="match status" value="1"/>
</dbReference>
<feature type="transmembrane region" description="Helical" evidence="3">
    <location>
        <begin position="275"/>
        <end position="295"/>
    </location>
</feature>
<dbReference type="SUPFAM" id="SSF47384">
    <property type="entry name" value="Homodimeric domain of signal transducing histidine kinase"/>
    <property type="match status" value="1"/>
</dbReference>
<dbReference type="SUPFAM" id="SSF55874">
    <property type="entry name" value="ATPase domain of HSP90 chaperone/DNA topoisomerase II/histidine kinase"/>
    <property type="match status" value="1"/>
</dbReference>
<dbReference type="Gene3D" id="3.30.450.20">
    <property type="entry name" value="PAS domain"/>
    <property type="match status" value="1"/>
</dbReference>
<evidence type="ECO:0000256" key="2">
    <source>
        <dbReference type="ARBA" id="ARBA00012438"/>
    </source>
</evidence>
<comment type="catalytic activity">
    <reaction evidence="1">
        <text>ATP + protein L-histidine = ADP + protein N-phospho-L-histidine.</text>
        <dbReference type="EC" id="2.7.13.3"/>
    </reaction>
</comment>
<dbReference type="OrthoDB" id="9805967at2"/>
<keyword evidence="3" id="KW-0472">Membrane</keyword>